<name>A0A4Y7Q6L2_9AGAM</name>
<protein>
    <recommendedName>
        <fullName evidence="5">Chromo domain-containing protein</fullName>
    </recommendedName>
</protein>
<feature type="compositionally biased region" description="Polar residues" evidence="4">
    <location>
        <begin position="276"/>
        <end position="292"/>
    </location>
</feature>
<keyword evidence="2" id="KW-0863">Zinc-finger</keyword>
<dbReference type="InterPro" id="IPR019787">
    <property type="entry name" value="Znf_PHD-finger"/>
</dbReference>
<keyword evidence="3" id="KW-0862">Zinc</keyword>
<evidence type="ECO:0000259" key="5">
    <source>
        <dbReference type="PROSITE" id="PS50013"/>
    </source>
</evidence>
<dbReference type="CDD" id="cd15489">
    <property type="entry name" value="PHD_SF"/>
    <property type="match status" value="1"/>
</dbReference>
<dbReference type="GO" id="GO:0006338">
    <property type="term" value="P:chromatin remodeling"/>
    <property type="evidence" value="ECO:0007669"/>
    <property type="project" value="UniProtKB-ARBA"/>
</dbReference>
<dbReference type="STRING" id="50990.A0A4Y7Q6L2"/>
<dbReference type="Gene3D" id="3.30.40.10">
    <property type="entry name" value="Zinc/RING finger domain, C3HC4 (zinc finger)"/>
    <property type="match status" value="1"/>
</dbReference>
<dbReference type="VEuPathDB" id="FungiDB:BD410DRAFT_788221"/>
<dbReference type="GO" id="GO:0008270">
    <property type="term" value="F:zinc ion binding"/>
    <property type="evidence" value="ECO:0007669"/>
    <property type="project" value="UniProtKB-KW"/>
</dbReference>
<evidence type="ECO:0000256" key="1">
    <source>
        <dbReference type="ARBA" id="ARBA00022723"/>
    </source>
</evidence>
<feature type="compositionally biased region" description="Basic residues" evidence="4">
    <location>
        <begin position="458"/>
        <end position="479"/>
    </location>
</feature>
<organism evidence="6 7">
    <name type="scientific">Rickenella mellea</name>
    <dbReference type="NCBI Taxonomy" id="50990"/>
    <lineage>
        <taxon>Eukaryota</taxon>
        <taxon>Fungi</taxon>
        <taxon>Dikarya</taxon>
        <taxon>Basidiomycota</taxon>
        <taxon>Agaricomycotina</taxon>
        <taxon>Agaricomycetes</taxon>
        <taxon>Hymenochaetales</taxon>
        <taxon>Rickenellaceae</taxon>
        <taxon>Rickenella</taxon>
    </lineage>
</organism>
<gene>
    <name evidence="6" type="ORF">BD410DRAFT_788221</name>
</gene>
<dbReference type="InterPro" id="IPR016197">
    <property type="entry name" value="Chromo-like_dom_sf"/>
</dbReference>
<accession>A0A4Y7Q6L2</accession>
<feature type="compositionally biased region" description="Basic and acidic residues" evidence="4">
    <location>
        <begin position="158"/>
        <end position="173"/>
    </location>
</feature>
<proteinExistence type="predicted"/>
<dbReference type="InterPro" id="IPR000953">
    <property type="entry name" value="Chromo/chromo_shadow_dom"/>
</dbReference>
<feature type="region of interest" description="Disordered" evidence="4">
    <location>
        <begin position="397"/>
        <end position="502"/>
    </location>
</feature>
<keyword evidence="1" id="KW-0479">Metal-binding</keyword>
<dbReference type="InterPro" id="IPR013083">
    <property type="entry name" value="Znf_RING/FYVE/PHD"/>
</dbReference>
<reference evidence="6 7" key="1">
    <citation type="submission" date="2018-06" db="EMBL/GenBank/DDBJ databases">
        <title>A transcriptomic atlas of mushroom development highlights an independent origin of complex multicellularity.</title>
        <authorList>
            <consortium name="DOE Joint Genome Institute"/>
            <person name="Krizsan K."/>
            <person name="Almasi E."/>
            <person name="Merenyi Z."/>
            <person name="Sahu N."/>
            <person name="Viragh M."/>
            <person name="Koszo T."/>
            <person name="Mondo S."/>
            <person name="Kiss B."/>
            <person name="Balint B."/>
            <person name="Kues U."/>
            <person name="Barry K."/>
            <person name="Hegedus J.C."/>
            <person name="Henrissat B."/>
            <person name="Johnson J."/>
            <person name="Lipzen A."/>
            <person name="Ohm R."/>
            <person name="Nagy I."/>
            <person name="Pangilinan J."/>
            <person name="Yan J."/>
            <person name="Xiong Y."/>
            <person name="Grigoriev I.V."/>
            <person name="Hibbett D.S."/>
            <person name="Nagy L.G."/>
        </authorList>
    </citation>
    <scope>NUCLEOTIDE SEQUENCE [LARGE SCALE GENOMIC DNA]</scope>
    <source>
        <strain evidence="6 7">SZMC22713</strain>
    </source>
</reference>
<feature type="region of interest" description="Disordered" evidence="4">
    <location>
        <begin position="335"/>
        <end position="380"/>
    </location>
</feature>
<dbReference type="InterPro" id="IPR001965">
    <property type="entry name" value="Znf_PHD"/>
</dbReference>
<dbReference type="Gene3D" id="2.40.50.40">
    <property type="match status" value="1"/>
</dbReference>
<dbReference type="SUPFAM" id="SSF57903">
    <property type="entry name" value="FYVE/PHD zinc finger"/>
    <property type="match status" value="1"/>
</dbReference>
<feature type="compositionally biased region" description="Polar residues" evidence="4">
    <location>
        <begin position="348"/>
        <end position="361"/>
    </location>
</feature>
<feature type="domain" description="Chromo" evidence="5">
    <location>
        <begin position="586"/>
        <end position="638"/>
    </location>
</feature>
<evidence type="ECO:0000256" key="4">
    <source>
        <dbReference type="SAM" id="MobiDB-lite"/>
    </source>
</evidence>
<dbReference type="PROSITE" id="PS50013">
    <property type="entry name" value="CHROMO_2"/>
    <property type="match status" value="1"/>
</dbReference>
<dbReference type="EMBL" id="ML170173">
    <property type="protein sequence ID" value="TDL22858.1"/>
    <property type="molecule type" value="Genomic_DNA"/>
</dbReference>
<keyword evidence="7" id="KW-1185">Reference proteome</keyword>
<dbReference type="AlphaFoldDB" id="A0A4Y7Q6L2"/>
<feature type="region of interest" description="Disordered" evidence="4">
    <location>
        <begin position="121"/>
        <end position="173"/>
    </location>
</feature>
<evidence type="ECO:0000313" key="7">
    <source>
        <dbReference type="Proteomes" id="UP000294933"/>
    </source>
</evidence>
<dbReference type="Proteomes" id="UP000294933">
    <property type="component" value="Unassembled WGS sequence"/>
</dbReference>
<dbReference type="InterPro" id="IPR011011">
    <property type="entry name" value="Znf_FYVE_PHD"/>
</dbReference>
<dbReference type="Pfam" id="PF00628">
    <property type="entry name" value="PHD"/>
    <property type="match status" value="1"/>
</dbReference>
<dbReference type="OrthoDB" id="436852at2759"/>
<evidence type="ECO:0000256" key="3">
    <source>
        <dbReference type="ARBA" id="ARBA00022833"/>
    </source>
</evidence>
<dbReference type="SMART" id="SM00249">
    <property type="entry name" value="PHD"/>
    <property type="match status" value="1"/>
</dbReference>
<feature type="region of interest" description="Disordered" evidence="4">
    <location>
        <begin position="270"/>
        <end position="295"/>
    </location>
</feature>
<evidence type="ECO:0000256" key="2">
    <source>
        <dbReference type="ARBA" id="ARBA00022771"/>
    </source>
</evidence>
<sequence length="686" mass="75808">MAYRGADVYPNPTVSVLATYFDKLNARLDVIDASFTSLSASLSECRAENQTHREQVAKALRTSHNRQIQASKSILDAHTNLEKKLGTSSQHDGDKNLLERITLMEMELAEALERIRDPEANAPLDEPMESQNANTRITPPYEPPREYCDASTNTEPAESYKKDVDDPSESLEQHERFKEYQDIGVTASLRGHYSESSQNTGSNTVVCLSSASGCNPSIDASPGCTNFSEFVHGYDESFTWRSPDISSTCANDVNGLTTHATTFVPVTWTDRDDESSTTAASQFAPSVNNPIPGSSVVDEEQVMKDLDFQLEQPQQYEDPLPGSLASLHQHVFGIEESTPLGPEPNVDPSESTTHLQFTDTRLTPDPPSPGNQHTRDNQRQVDYDPAYDLFKRSLSPVSTLTTSDSSGERALGVPVAQKPASPTTGAKGVKVEIETPIIRRNAPRKSAPVPTATSSAKLGKRKRSSKLTATPKKRGRPQKVKAAPPSPRKLQDPKSASNIGNMWHEKTNDDAFGRQLIQCDKCNLWYHYRCVGILVDDQRLDPDESFYCPTCESPTNDDVTASTDYGEEQCCRPDCDSRGEGPVDIFFVEKIVGRMSYIVHNTSAYYWLVKWDGYPLKKDGQWMRTVDMGDAAPLIKKFNDDALAEGLRLATTGIVLLKEAYEAGWEGGMHELRVDVLVPGMVLLES</sequence>
<dbReference type="SUPFAM" id="SSF54160">
    <property type="entry name" value="Chromo domain-like"/>
    <property type="match status" value="1"/>
</dbReference>
<evidence type="ECO:0000313" key="6">
    <source>
        <dbReference type="EMBL" id="TDL22858.1"/>
    </source>
</evidence>